<evidence type="ECO:0000256" key="1">
    <source>
        <dbReference type="ARBA" id="ARBA00006484"/>
    </source>
</evidence>
<dbReference type="EC" id="1.-.-.-" evidence="4"/>
<dbReference type="PANTHER" id="PTHR44196">
    <property type="entry name" value="DEHYDROGENASE/REDUCTASE SDR FAMILY MEMBER 7B"/>
    <property type="match status" value="1"/>
</dbReference>
<dbReference type="Gene3D" id="3.40.50.720">
    <property type="entry name" value="NAD(P)-binding Rossmann-like Domain"/>
    <property type="match status" value="1"/>
</dbReference>
<dbReference type="PANTHER" id="PTHR44196:SF2">
    <property type="entry name" value="SHORT-CHAIN DEHYDROGENASE-RELATED"/>
    <property type="match status" value="1"/>
</dbReference>
<dbReference type="GO" id="GO:0016491">
    <property type="term" value="F:oxidoreductase activity"/>
    <property type="evidence" value="ECO:0007669"/>
    <property type="project" value="UniProtKB-KW"/>
</dbReference>
<comment type="similarity">
    <text evidence="1 3">Belongs to the short-chain dehydrogenases/reductases (SDR) family.</text>
</comment>
<dbReference type="PRINTS" id="PR00080">
    <property type="entry name" value="SDRFAMILY"/>
</dbReference>
<evidence type="ECO:0000256" key="3">
    <source>
        <dbReference type="RuleBase" id="RU000363"/>
    </source>
</evidence>
<dbReference type="PIRSF" id="PIRSF000126">
    <property type="entry name" value="11-beta-HSD1"/>
    <property type="match status" value="1"/>
</dbReference>
<dbReference type="InterPro" id="IPR036291">
    <property type="entry name" value="NAD(P)-bd_dom_sf"/>
</dbReference>
<dbReference type="SUPFAM" id="SSF51735">
    <property type="entry name" value="NAD(P)-binding Rossmann-fold domains"/>
    <property type="match status" value="1"/>
</dbReference>
<protein>
    <submittedName>
        <fullName evidence="4">SDR family NAD(P)-dependent oxidoreductase</fullName>
        <ecNumber evidence="4">1.-.-.-</ecNumber>
    </submittedName>
</protein>
<dbReference type="CDD" id="cd05233">
    <property type="entry name" value="SDR_c"/>
    <property type="match status" value="1"/>
</dbReference>
<evidence type="ECO:0000313" key="4">
    <source>
        <dbReference type="EMBL" id="MFB9714233.1"/>
    </source>
</evidence>
<dbReference type="InterPro" id="IPR002347">
    <property type="entry name" value="SDR_fam"/>
</dbReference>
<name>A0ABV5UNX9_9MICC</name>
<proteinExistence type="inferred from homology"/>
<dbReference type="EMBL" id="JBHMBH010000019">
    <property type="protein sequence ID" value="MFB9714233.1"/>
    <property type="molecule type" value="Genomic_DNA"/>
</dbReference>
<dbReference type="PRINTS" id="PR00081">
    <property type="entry name" value="GDHRDH"/>
</dbReference>
<keyword evidence="5" id="KW-1185">Reference proteome</keyword>
<evidence type="ECO:0000256" key="2">
    <source>
        <dbReference type="ARBA" id="ARBA00023002"/>
    </source>
</evidence>
<organism evidence="4 5">
    <name type="scientific">Arthrobacter methylotrophus</name>
    <dbReference type="NCBI Taxonomy" id="121291"/>
    <lineage>
        <taxon>Bacteria</taxon>
        <taxon>Bacillati</taxon>
        <taxon>Actinomycetota</taxon>
        <taxon>Actinomycetes</taxon>
        <taxon>Micrococcales</taxon>
        <taxon>Micrococcaceae</taxon>
        <taxon>Arthrobacter</taxon>
    </lineage>
</organism>
<gene>
    <name evidence="4" type="ORF">ACFFPI_08880</name>
</gene>
<keyword evidence="2 4" id="KW-0560">Oxidoreductase</keyword>
<comment type="caution">
    <text evidence="4">The sequence shown here is derived from an EMBL/GenBank/DDBJ whole genome shotgun (WGS) entry which is preliminary data.</text>
</comment>
<sequence>MTTALITGATSGLGAEFARQLAARGHHLVLVARDTARLQERAIELTAAYGVGVEILTADLLTDDGVALVAARLEEDDRAVDVLVNNAGFGLAGWFTDNTLAQEREHLRILVQTPMDLSHAALTAMVLRGGGRVINVSSVAGFTPRGTYSAAKAWVINFSRWANAHYGPKGVSVTAICPGFVRTEFHGRMGADTTGIRGWMWLAPERVVREGLRDAFAGKAVSIPTKRYKALTAVTANMPDALATKFSARGR</sequence>
<dbReference type="Proteomes" id="UP001589536">
    <property type="component" value="Unassembled WGS sequence"/>
</dbReference>
<dbReference type="Pfam" id="PF00106">
    <property type="entry name" value="adh_short"/>
    <property type="match status" value="1"/>
</dbReference>
<dbReference type="RefSeq" id="WP_345044009.1">
    <property type="nucleotide sequence ID" value="NZ_BAABED010000001.1"/>
</dbReference>
<evidence type="ECO:0000313" key="5">
    <source>
        <dbReference type="Proteomes" id="UP001589536"/>
    </source>
</evidence>
<accession>A0ABV5UNX9</accession>
<reference evidence="4 5" key="1">
    <citation type="submission" date="2024-09" db="EMBL/GenBank/DDBJ databases">
        <authorList>
            <person name="Sun Q."/>
            <person name="Mori K."/>
        </authorList>
    </citation>
    <scope>NUCLEOTIDE SEQUENCE [LARGE SCALE GENOMIC DNA]</scope>
    <source>
        <strain evidence="4 5">JCM 13519</strain>
    </source>
</reference>